<evidence type="ECO:0000313" key="1">
    <source>
        <dbReference type="EMBL" id="MBE1537050.1"/>
    </source>
</evidence>
<sequence>MSLSEALATLADTWPDTVDDLPESVLEALAAAESDTDSAAVAKIVRALMTGLPADHPARRPLAGGWRLVPSGGRSGTALERLRDAARGELGVRSAAGRLLAAPMVAWADVRVPDADRDALVRLTSRDGADGAPAFQFDEVGNPVPVVLEINRLLDAAGDPWGVADWWLCGNAWLRGTPADLLGTTADADLLAAAHAELAVV</sequence>
<dbReference type="Proteomes" id="UP000627838">
    <property type="component" value="Unassembled WGS sequence"/>
</dbReference>
<keyword evidence="2" id="KW-1185">Reference proteome</keyword>
<proteinExistence type="predicted"/>
<protein>
    <recommendedName>
        <fullName evidence="3">SUKH-4 immunity protein of toxin-antitoxin system</fullName>
    </recommendedName>
</protein>
<comment type="caution">
    <text evidence="1">The sequence shown here is derived from an EMBL/GenBank/DDBJ whole genome shotgun (WGS) entry which is preliminary data.</text>
</comment>
<dbReference type="EMBL" id="JADBDZ010000001">
    <property type="protein sequence ID" value="MBE1537050.1"/>
    <property type="molecule type" value="Genomic_DNA"/>
</dbReference>
<evidence type="ECO:0008006" key="3">
    <source>
        <dbReference type="Google" id="ProtNLM"/>
    </source>
</evidence>
<evidence type="ECO:0000313" key="2">
    <source>
        <dbReference type="Proteomes" id="UP000627838"/>
    </source>
</evidence>
<dbReference type="RefSeq" id="WP_192762988.1">
    <property type="nucleotide sequence ID" value="NZ_JADBDZ010000001.1"/>
</dbReference>
<gene>
    <name evidence="1" type="ORF">H4W34_006883</name>
</gene>
<reference evidence="1 2" key="1">
    <citation type="submission" date="2020-10" db="EMBL/GenBank/DDBJ databases">
        <title>Sequencing the genomes of 1000 actinobacteria strains.</title>
        <authorList>
            <person name="Klenk H.-P."/>
        </authorList>
    </citation>
    <scope>NUCLEOTIDE SEQUENCE [LARGE SCALE GENOMIC DNA]</scope>
    <source>
        <strain evidence="1 2">DSM 46744</strain>
    </source>
</reference>
<name>A0ABR9K2G4_9ACTN</name>
<accession>A0ABR9K2G4</accession>
<organism evidence="1 2">
    <name type="scientific">Actinomadura algeriensis</name>
    <dbReference type="NCBI Taxonomy" id="1679523"/>
    <lineage>
        <taxon>Bacteria</taxon>
        <taxon>Bacillati</taxon>
        <taxon>Actinomycetota</taxon>
        <taxon>Actinomycetes</taxon>
        <taxon>Streptosporangiales</taxon>
        <taxon>Thermomonosporaceae</taxon>
        <taxon>Actinomadura</taxon>
    </lineage>
</organism>